<dbReference type="SUPFAM" id="SSF53850">
    <property type="entry name" value="Periplasmic binding protein-like II"/>
    <property type="match status" value="1"/>
</dbReference>
<dbReference type="InterPro" id="IPR039424">
    <property type="entry name" value="SBP_5"/>
</dbReference>
<feature type="domain" description="Solute-binding protein family 5" evidence="4">
    <location>
        <begin position="88"/>
        <end position="455"/>
    </location>
</feature>
<dbReference type="CDD" id="cd08512">
    <property type="entry name" value="PBP2_NikA_DppA_OppA_like_7"/>
    <property type="match status" value="1"/>
</dbReference>
<evidence type="ECO:0000256" key="2">
    <source>
        <dbReference type="ARBA" id="ARBA00022729"/>
    </source>
</evidence>
<dbReference type="Proteomes" id="UP000006690">
    <property type="component" value="Chromosome"/>
</dbReference>
<dbReference type="Pfam" id="PF00496">
    <property type="entry name" value="SBP_bac_5"/>
    <property type="match status" value="1"/>
</dbReference>
<dbReference type="GO" id="GO:0030288">
    <property type="term" value="C:outer membrane-bounded periplasmic space"/>
    <property type="evidence" value="ECO:0007669"/>
    <property type="project" value="UniProtKB-ARBA"/>
</dbReference>
<dbReference type="PIRSF" id="PIRSF002741">
    <property type="entry name" value="MppA"/>
    <property type="match status" value="1"/>
</dbReference>
<evidence type="ECO:0000313" key="5">
    <source>
        <dbReference type="EMBL" id="BAK12333.1"/>
    </source>
</evidence>
<organism evidence="5 6">
    <name type="scientific">Pantoea ananatis (strain AJ13355)</name>
    <dbReference type="NCBI Taxonomy" id="932677"/>
    <lineage>
        <taxon>Bacteria</taxon>
        <taxon>Pseudomonadati</taxon>
        <taxon>Pseudomonadota</taxon>
        <taxon>Gammaproteobacteria</taxon>
        <taxon>Enterobacterales</taxon>
        <taxon>Erwiniaceae</taxon>
        <taxon>Pantoea</taxon>
    </lineage>
</organism>
<evidence type="ECO:0000256" key="3">
    <source>
        <dbReference type="SAM" id="SignalP"/>
    </source>
</evidence>
<protein>
    <submittedName>
        <fullName evidence="5">Dipeptide ABC transport periplasmic binding protein DppA</fullName>
    </submittedName>
</protein>
<keyword evidence="2 3" id="KW-0732">Signal</keyword>
<dbReference type="InterPro" id="IPR030678">
    <property type="entry name" value="Peptide/Ni-bd"/>
</dbReference>
<dbReference type="InterPro" id="IPR023765">
    <property type="entry name" value="SBP_5_CS"/>
</dbReference>
<dbReference type="EMBL" id="AP012032">
    <property type="protein sequence ID" value="BAK12333.1"/>
    <property type="molecule type" value="Genomic_DNA"/>
</dbReference>
<dbReference type="eggNOG" id="COG0747">
    <property type="taxonomic scope" value="Bacteria"/>
</dbReference>
<dbReference type="HOGENOM" id="CLU_017028_7_2_6"/>
<name>A0A0H3KZ76_PANAA</name>
<gene>
    <name evidence="5" type="primary">dppA</name>
    <name evidence="5" type="ordered locus">PAJ_2253</name>
</gene>
<evidence type="ECO:0000259" key="4">
    <source>
        <dbReference type="Pfam" id="PF00496"/>
    </source>
</evidence>
<feature type="signal peptide" evidence="3">
    <location>
        <begin position="1"/>
        <end position="37"/>
    </location>
</feature>
<comment type="similarity">
    <text evidence="1">Belongs to the bacterial solute-binding protein 5 family.</text>
</comment>
<proteinExistence type="inferred from homology"/>
<reference evidence="6" key="1">
    <citation type="journal article" date="2012" name="Appl. Microbiol. Biotechnol.">
        <title>The complete genome sequence of Pantoea ananatis AJ13355, an organism with great biotechnological potential.</title>
        <authorList>
            <person name="Hara Y."/>
            <person name="Kadotani N."/>
            <person name="Izui H."/>
            <person name="Katashkina J.I."/>
            <person name="Kuvaeva T.M."/>
            <person name="Andreeva I.G."/>
            <person name="Golubeva L.I."/>
            <person name="Malko D.B."/>
            <person name="Makeev V.J."/>
            <person name="Mashko S.V."/>
            <person name="Kozlov Y.I."/>
        </authorList>
    </citation>
    <scope>NUCLEOTIDE SEQUENCE [LARGE SCALE GENOMIC DNA]</scope>
    <source>
        <strain evidence="6">AJ13355</strain>
    </source>
</reference>
<dbReference type="InterPro" id="IPR000914">
    <property type="entry name" value="SBP_5_dom"/>
</dbReference>
<dbReference type="KEGG" id="paj:PAJ_2253"/>
<dbReference type="GO" id="GO:0015833">
    <property type="term" value="P:peptide transport"/>
    <property type="evidence" value="ECO:0007669"/>
    <property type="project" value="TreeGrafter"/>
</dbReference>
<dbReference type="PANTHER" id="PTHR30290">
    <property type="entry name" value="PERIPLASMIC BINDING COMPONENT OF ABC TRANSPORTER"/>
    <property type="match status" value="1"/>
</dbReference>
<sequence>MSPFVHSRYFLRQGFSMKKIIPSLLALSLATAFSVNAATPKDTLVVVQSTDDADSFDPAKGFELTSVQAFTNIYQRLVQSDPQNPIDLKPTLATSWQPGSDNRSLTFALRKDAKFSSGNPLRPEDVIFSLGRVVKLNLDPSFILTQLGWNKDNVDSFLKKVDDDHVQISWTADVSPAYVLSLLSAPVSSIVDEKTVSANAEKGDLGNGWLATHSAGSGPYQIRKVVMHQAVILTANPTSPAGAPKIKNILIKNVPEPAARRLLLEQGDADIARNLGADQIASLQGKSGVKTEAIPMASLYYIQFNIGNKNNAALKNPAFWEAARYLFDYKGIAGQLLKGQFDVHQTFLPKGFLGALNDNPYSYDPEKAKTILKKAGLTNVSFTLSTSNQPPYLDIAQALQGSFAKGGVKVEVLPGLSSEVSTRVKAHNYEGTINAWGADYFDPNTNAASFAYNPEDGSKTIAYRSDWHIPELNKQVLAATAESDPKKRVELYQAMQREVLKSSPYVIGLQAKNLIALRDNLKGYVQGINPDMVYYSQVTK</sequence>
<dbReference type="GO" id="GO:0043190">
    <property type="term" value="C:ATP-binding cassette (ABC) transporter complex"/>
    <property type="evidence" value="ECO:0007669"/>
    <property type="project" value="InterPro"/>
</dbReference>
<dbReference type="Gene3D" id="3.10.105.10">
    <property type="entry name" value="Dipeptide-binding Protein, Domain 3"/>
    <property type="match status" value="1"/>
</dbReference>
<dbReference type="PROSITE" id="PS01040">
    <property type="entry name" value="SBP_BACTERIAL_5"/>
    <property type="match status" value="1"/>
</dbReference>
<dbReference type="AlphaFoldDB" id="A0A0H3KZ76"/>
<dbReference type="GO" id="GO:1904680">
    <property type="term" value="F:peptide transmembrane transporter activity"/>
    <property type="evidence" value="ECO:0007669"/>
    <property type="project" value="TreeGrafter"/>
</dbReference>
<feature type="chain" id="PRO_5002614406" evidence="3">
    <location>
        <begin position="38"/>
        <end position="540"/>
    </location>
</feature>
<dbReference type="Gene3D" id="3.40.190.10">
    <property type="entry name" value="Periplasmic binding protein-like II"/>
    <property type="match status" value="1"/>
</dbReference>
<evidence type="ECO:0000256" key="1">
    <source>
        <dbReference type="ARBA" id="ARBA00005695"/>
    </source>
</evidence>
<dbReference type="PANTHER" id="PTHR30290:SF34">
    <property type="entry name" value="ABC TRANSPORTER, PERIPLASMIC OLIGO-PEPTIDE BINDING PROTEIN, PUTATIVE-RELATED"/>
    <property type="match status" value="1"/>
</dbReference>
<evidence type="ECO:0000313" key="6">
    <source>
        <dbReference type="Proteomes" id="UP000006690"/>
    </source>
</evidence>
<dbReference type="PATRIC" id="fig|932677.3.peg.2612"/>
<dbReference type="Gene3D" id="3.90.76.10">
    <property type="entry name" value="Dipeptide-binding Protein, Domain 1"/>
    <property type="match status" value="1"/>
</dbReference>
<accession>A0A0H3KZ76</accession>